<dbReference type="AlphaFoldDB" id="A0A2J6TPM9"/>
<protein>
    <recommendedName>
        <fullName evidence="4">Secreted protein</fullName>
    </recommendedName>
</protein>
<keyword evidence="1" id="KW-0732">Signal</keyword>
<evidence type="ECO:0000256" key="1">
    <source>
        <dbReference type="SAM" id="SignalP"/>
    </source>
</evidence>
<dbReference type="EMBL" id="KZ613747">
    <property type="protein sequence ID" value="PMD64976.1"/>
    <property type="molecule type" value="Genomic_DNA"/>
</dbReference>
<dbReference type="InParanoid" id="A0A2J6TPM9"/>
<dbReference type="GeneID" id="36587508"/>
<evidence type="ECO:0008006" key="4">
    <source>
        <dbReference type="Google" id="ProtNLM"/>
    </source>
</evidence>
<keyword evidence="3" id="KW-1185">Reference proteome</keyword>
<gene>
    <name evidence="2" type="ORF">K444DRAFT_608654</name>
</gene>
<accession>A0A2J6TPM9</accession>
<evidence type="ECO:0000313" key="2">
    <source>
        <dbReference type="EMBL" id="PMD64976.1"/>
    </source>
</evidence>
<reference evidence="2 3" key="1">
    <citation type="submission" date="2016-04" db="EMBL/GenBank/DDBJ databases">
        <title>A degradative enzymes factory behind the ericoid mycorrhizal symbiosis.</title>
        <authorList>
            <consortium name="DOE Joint Genome Institute"/>
            <person name="Martino E."/>
            <person name="Morin E."/>
            <person name="Grelet G."/>
            <person name="Kuo A."/>
            <person name="Kohler A."/>
            <person name="Daghino S."/>
            <person name="Barry K."/>
            <person name="Choi C."/>
            <person name="Cichocki N."/>
            <person name="Clum A."/>
            <person name="Copeland A."/>
            <person name="Hainaut M."/>
            <person name="Haridas S."/>
            <person name="Labutti K."/>
            <person name="Lindquist E."/>
            <person name="Lipzen A."/>
            <person name="Khouja H.-R."/>
            <person name="Murat C."/>
            <person name="Ohm R."/>
            <person name="Olson A."/>
            <person name="Spatafora J."/>
            <person name="Veneault-Fourrey C."/>
            <person name="Henrissat B."/>
            <person name="Grigoriev I."/>
            <person name="Martin F."/>
            <person name="Perotto S."/>
        </authorList>
    </citation>
    <scope>NUCLEOTIDE SEQUENCE [LARGE SCALE GENOMIC DNA]</scope>
    <source>
        <strain evidence="2 3">E</strain>
    </source>
</reference>
<evidence type="ECO:0000313" key="3">
    <source>
        <dbReference type="Proteomes" id="UP000235371"/>
    </source>
</evidence>
<dbReference type="Proteomes" id="UP000235371">
    <property type="component" value="Unassembled WGS sequence"/>
</dbReference>
<sequence length="155" mass="16478">MPGGLKGVVGTILPSLLASLLAICWRAGTRAENSEWEAFLVSSGLCVVPQPPRPALLVPGLKESLVCWIGLPRSLERRLIYKRAAGLLEDCSLSLRALFNTWGLPSGVCSGSGSVPDLPVSQLSRISTTLALASSRLDRNLDGPDNQNFLLSTLP</sequence>
<feature type="chain" id="PRO_5014387753" description="Secreted protein" evidence="1">
    <location>
        <begin position="32"/>
        <end position="155"/>
    </location>
</feature>
<dbReference type="RefSeq" id="XP_024741880.1">
    <property type="nucleotide sequence ID" value="XM_024879431.1"/>
</dbReference>
<name>A0A2J6TPM9_9HELO</name>
<organism evidence="2 3">
    <name type="scientific">Hyaloscypha bicolor E</name>
    <dbReference type="NCBI Taxonomy" id="1095630"/>
    <lineage>
        <taxon>Eukaryota</taxon>
        <taxon>Fungi</taxon>
        <taxon>Dikarya</taxon>
        <taxon>Ascomycota</taxon>
        <taxon>Pezizomycotina</taxon>
        <taxon>Leotiomycetes</taxon>
        <taxon>Helotiales</taxon>
        <taxon>Hyaloscyphaceae</taxon>
        <taxon>Hyaloscypha</taxon>
        <taxon>Hyaloscypha bicolor</taxon>
    </lineage>
</organism>
<proteinExistence type="predicted"/>
<feature type="signal peptide" evidence="1">
    <location>
        <begin position="1"/>
        <end position="31"/>
    </location>
</feature>